<evidence type="ECO:0000313" key="1">
    <source>
        <dbReference type="EMBL" id="KAK1119483.1"/>
    </source>
</evidence>
<organism evidence="1 2">
    <name type="scientific">Melipona bicolor</name>
    <dbReference type="NCBI Taxonomy" id="60889"/>
    <lineage>
        <taxon>Eukaryota</taxon>
        <taxon>Metazoa</taxon>
        <taxon>Ecdysozoa</taxon>
        <taxon>Arthropoda</taxon>
        <taxon>Hexapoda</taxon>
        <taxon>Insecta</taxon>
        <taxon>Pterygota</taxon>
        <taxon>Neoptera</taxon>
        <taxon>Endopterygota</taxon>
        <taxon>Hymenoptera</taxon>
        <taxon>Apocrita</taxon>
        <taxon>Aculeata</taxon>
        <taxon>Apoidea</taxon>
        <taxon>Anthophila</taxon>
        <taxon>Apidae</taxon>
        <taxon>Melipona</taxon>
    </lineage>
</organism>
<dbReference type="Proteomes" id="UP001177670">
    <property type="component" value="Unassembled WGS sequence"/>
</dbReference>
<dbReference type="EMBL" id="JAHYIQ010000036">
    <property type="protein sequence ID" value="KAK1119483.1"/>
    <property type="molecule type" value="Genomic_DNA"/>
</dbReference>
<reference evidence="1" key="1">
    <citation type="submission" date="2021-10" db="EMBL/GenBank/DDBJ databases">
        <title>Melipona bicolor Genome sequencing and assembly.</title>
        <authorList>
            <person name="Araujo N.S."/>
            <person name="Arias M.C."/>
        </authorList>
    </citation>
    <scope>NUCLEOTIDE SEQUENCE</scope>
    <source>
        <strain evidence="1">USP_2M_L1-L4_2017</strain>
        <tissue evidence="1">Whole body</tissue>
    </source>
</reference>
<comment type="caution">
    <text evidence="1">The sequence shown here is derived from an EMBL/GenBank/DDBJ whole genome shotgun (WGS) entry which is preliminary data.</text>
</comment>
<accession>A0AA40KGS5</accession>
<sequence length="82" mass="9466">MASSFGPQRYKSLFVSEPYLPQERKRDTSGDNGVDRLKEKAVEIAWRGGRRGRDEAAMPPRREDFLTCWAAKLPVLKRAERE</sequence>
<proteinExistence type="predicted"/>
<name>A0AA40KGS5_9HYME</name>
<protein>
    <submittedName>
        <fullName evidence="1">Uncharacterized protein</fullName>
    </submittedName>
</protein>
<keyword evidence="2" id="KW-1185">Reference proteome</keyword>
<gene>
    <name evidence="1" type="ORF">K0M31_013310</name>
</gene>
<dbReference type="AlphaFoldDB" id="A0AA40KGS5"/>
<evidence type="ECO:0000313" key="2">
    <source>
        <dbReference type="Proteomes" id="UP001177670"/>
    </source>
</evidence>